<dbReference type="Proteomes" id="UP000612893">
    <property type="component" value="Unassembled WGS sequence"/>
</dbReference>
<proteinExistence type="inferred from homology"/>
<comment type="similarity">
    <text evidence="1">Belongs to the HyuE racemase family.</text>
</comment>
<dbReference type="AlphaFoldDB" id="A0A934KAG8"/>
<evidence type="ECO:0000313" key="3">
    <source>
        <dbReference type="Proteomes" id="UP000612893"/>
    </source>
</evidence>
<reference evidence="2" key="1">
    <citation type="submission" date="2020-10" db="EMBL/GenBank/DDBJ databases">
        <title>Ca. Dormibacterota MAGs.</title>
        <authorList>
            <person name="Montgomery K."/>
        </authorList>
    </citation>
    <scope>NUCLEOTIDE SEQUENCE [LARGE SCALE GENOMIC DNA]</scope>
    <source>
        <strain evidence="2">SC8812_S17_10</strain>
    </source>
</reference>
<gene>
    <name evidence="2" type="ORF">JF922_24755</name>
</gene>
<accession>A0A934KAG8</accession>
<dbReference type="InterPro" id="IPR053714">
    <property type="entry name" value="Iso_Racemase_Enz_sf"/>
</dbReference>
<organism evidence="2 3">
    <name type="scientific">Candidatus Nephthysia bennettiae</name>
    <dbReference type="NCBI Taxonomy" id="3127016"/>
    <lineage>
        <taxon>Bacteria</taxon>
        <taxon>Bacillati</taxon>
        <taxon>Candidatus Dormiibacterota</taxon>
        <taxon>Candidatus Dormibacteria</taxon>
        <taxon>Candidatus Dormibacterales</taxon>
        <taxon>Candidatus Dormibacteraceae</taxon>
        <taxon>Candidatus Nephthysia</taxon>
    </lineage>
</organism>
<comment type="caution">
    <text evidence="2">The sequence shown here is derived from an EMBL/GenBank/DDBJ whole genome shotgun (WGS) entry which is preliminary data.</text>
</comment>
<keyword evidence="3" id="KW-1185">Reference proteome</keyword>
<protein>
    <recommendedName>
        <fullName evidence="4">Hydrogenase expression protein HupH</fullName>
    </recommendedName>
</protein>
<dbReference type="PANTHER" id="PTHR28047:SF5">
    <property type="entry name" value="PROTEIN DCG1"/>
    <property type="match status" value="1"/>
</dbReference>
<dbReference type="InterPro" id="IPR015942">
    <property type="entry name" value="Asp/Glu/hydantoin_racemase"/>
</dbReference>
<dbReference type="InterPro" id="IPR052186">
    <property type="entry name" value="Hydantoin_racemase-like"/>
</dbReference>
<dbReference type="RefSeq" id="WP_338205448.1">
    <property type="nucleotide sequence ID" value="NZ_JAEKNR010000240.1"/>
</dbReference>
<sequence length="254" mass="26966">MRVIYIIPGPMSRTALGSAEVERRGSRLQSWAAPGTSVDIRDVERGPASIESAYEEYLSIPSAAEAMLEAEEHGYDAAVLGCFGDPGADAMRELLTRMVIVAPGEAACHLAAMVGEAFGIVTVTWSIVNPLRHLVTRVGLKDKLAGIEVVETPVLELSRDPEATLERMAEAGRRLIEVNGADCLVLGCMSMSFMDATPQFEARLGVPVVNPAKGALKLAEALVGAGLRHSKRAYPLPPKMAAGKVLQASGLFIS</sequence>
<dbReference type="Pfam" id="PF01177">
    <property type="entry name" value="Asp_Glu_race"/>
    <property type="match status" value="1"/>
</dbReference>
<dbReference type="PANTHER" id="PTHR28047">
    <property type="entry name" value="PROTEIN DCG1"/>
    <property type="match status" value="1"/>
</dbReference>
<dbReference type="Gene3D" id="3.40.50.12500">
    <property type="match status" value="1"/>
</dbReference>
<evidence type="ECO:0000313" key="2">
    <source>
        <dbReference type="EMBL" id="MBJ7601270.1"/>
    </source>
</evidence>
<evidence type="ECO:0008006" key="4">
    <source>
        <dbReference type="Google" id="ProtNLM"/>
    </source>
</evidence>
<dbReference type="EMBL" id="JAEKNR010000240">
    <property type="protein sequence ID" value="MBJ7601270.1"/>
    <property type="molecule type" value="Genomic_DNA"/>
</dbReference>
<evidence type="ECO:0000256" key="1">
    <source>
        <dbReference type="ARBA" id="ARBA00038414"/>
    </source>
</evidence>
<name>A0A934KAG8_9BACT</name>